<dbReference type="EMBL" id="CP012700">
    <property type="protein sequence ID" value="ALH81810.1"/>
    <property type="molecule type" value="Genomic_DNA"/>
</dbReference>
<dbReference type="AlphaFoldDB" id="A0A0N9U909"/>
<dbReference type="PATRIC" id="fig|33050.5.peg.3327"/>
<dbReference type="Gene3D" id="2.160.20.120">
    <property type="match status" value="1"/>
</dbReference>
<protein>
    <recommendedName>
        <fullName evidence="2">Putative auto-transporter adhesin head GIN domain-containing protein</fullName>
    </recommendedName>
</protein>
<reference evidence="3 4" key="1">
    <citation type="journal article" date="2015" name="Genome Announc.">
        <title>Complete Genome Sequence of Polypropylene Glycol- and Polyethylene Glycol-Degrading Sphingopyxis macrogoltabida Strain EY-1.</title>
        <authorList>
            <person name="Ohtsubo Y."/>
            <person name="Nagata Y."/>
            <person name="Numata M."/>
            <person name="Tsuchikane K."/>
            <person name="Hosoyama A."/>
            <person name="Yamazoe A."/>
            <person name="Tsuda M."/>
            <person name="Fujita N."/>
            <person name="Kawai F."/>
        </authorList>
    </citation>
    <scope>NUCLEOTIDE SEQUENCE [LARGE SCALE GENOMIC DNA]</scope>
    <source>
        <strain evidence="3 4">EY-1</strain>
    </source>
</reference>
<proteinExistence type="predicted"/>
<organism evidence="3 4">
    <name type="scientific">Sphingopyxis macrogoltabida</name>
    <name type="common">Sphingomonas macrogoltabidus</name>
    <dbReference type="NCBI Taxonomy" id="33050"/>
    <lineage>
        <taxon>Bacteria</taxon>
        <taxon>Pseudomonadati</taxon>
        <taxon>Pseudomonadota</taxon>
        <taxon>Alphaproteobacteria</taxon>
        <taxon>Sphingomonadales</taxon>
        <taxon>Sphingomonadaceae</taxon>
        <taxon>Sphingopyxis</taxon>
    </lineage>
</organism>
<feature type="region of interest" description="Disordered" evidence="1">
    <location>
        <begin position="34"/>
        <end position="53"/>
    </location>
</feature>
<feature type="domain" description="Putative auto-transporter adhesin head GIN" evidence="2">
    <location>
        <begin position="63"/>
        <end position="247"/>
    </location>
</feature>
<dbReference type="PROSITE" id="PS51257">
    <property type="entry name" value="PROKAR_LIPOPROTEIN"/>
    <property type="match status" value="1"/>
</dbReference>
<dbReference type="Pfam" id="PF10988">
    <property type="entry name" value="DUF2807"/>
    <property type="match status" value="1"/>
</dbReference>
<dbReference type="InterPro" id="IPR021255">
    <property type="entry name" value="DUF2807"/>
</dbReference>
<gene>
    <name evidence="3" type="ORF">AN936_16045</name>
</gene>
<dbReference type="KEGG" id="smag:AN936_16045"/>
<name>A0A0N9U909_SPHMC</name>
<dbReference type="Proteomes" id="UP000058074">
    <property type="component" value="Chromosome"/>
</dbReference>
<evidence type="ECO:0000259" key="2">
    <source>
        <dbReference type="Pfam" id="PF10988"/>
    </source>
</evidence>
<sequence>MRRFAMRNRTMAILPLALTLPLTLIVTGCSGAGNDGKRQEGSPTAGTADAGPVTTQNYSLTGFTGVEVAGPDDVTIRQGDAFSISAKGPKSILDRLEIKLDGSTLVIGRKREGFSFSNRDDDDVDIAITMPKLDGVRLTGSGSIDVDTIDGDAVKAVLTGSGDLKVGKLTGKSAKLTLSGSGDIEVGSGTIGSGDVSITGSGGIDAEGLVADTLDISIAGSGSVDAQATGSADISILGSGDVKLRGGATCKTSQIGSGTATCT</sequence>
<accession>A0A0N9U909</accession>
<evidence type="ECO:0000313" key="4">
    <source>
        <dbReference type="Proteomes" id="UP000058074"/>
    </source>
</evidence>
<evidence type="ECO:0000256" key="1">
    <source>
        <dbReference type="SAM" id="MobiDB-lite"/>
    </source>
</evidence>
<evidence type="ECO:0000313" key="3">
    <source>
        <dbReference type="EMBL" id="ALH81810.1"/>
    </source>
</evidence>